<feature type="binding site" evidence="4 7">
    <location>
        <position position="104"/>
    </location>
    <ligand>
        <name>NAD(+)</name>
        <dbReference type="ChEBI" id="CHEBI:57540"/>
    </ligand>
</feature>
<reference evidence="10 11" key="1">
    <citation type="submission" date="2012-06" db="EMBL/GenBank/DDBJ databases">
        <title>The complete chromosome of genome of Turneriella parva DSM 21527.</title>
        <authorList>
            <consortium name="US DOE Joint Genome Institute (JGI-PGF)"/>
            <person name="Lucas S."/>
            <person name="Han J."/>
            <person name="Lapidus A."/>
            <person name="Bruce D."/>
            <person name="Goodwin L."/>
            <person name="Pitluck S."/>
            <person name="Peters L."/>
            <person name="Kyrpides N."/>
            <person name="Mavromatis K."/>
            <person name="Ivanova N."/>
            <person name="Mikhailova N."/>
            <person name="Chertkov O."/>
            <person name="Detter J.C."/>
            <person name="Tapia R."/>
            <person name="Han C."/>
            <person name="Land M."/>
            <person name="Hauser L."/>
            <person name="Markowitz V."/>
            <person name="Cheng J.-F."/>
            <person name="Hugenholtz P."/>
            <person name="Woyke T."/>
            <person name="Wu D."/>
            <person name="Gronow S."/>
            <person name="Wellnitz S."/>
            <person name="Brambilla E."/>
            <person name="Klenk H.-P."/>
            <person name="Eisen J.A."/>
        </authorList>
    </citation>
    <scope>NUCLEOTIDE SEQUENCE [LARGE SCALE GENOMIC DNA]</scope>
    <source>
        <strain evidence="11">ATCC BAA-1111 / DSM 21527 / NCTC 11395 / H</strain>
    </source>
</reference>
<dbReference type="GO" id="GO:0006099">
    <property type="term" value="P:tricarboxylic acid cycle"/>
    <property type="evidence" value="ECO:0007669"/>
    <property type="project" value="UniProtKB-UniRule"/>
</dbReference>
<dbReference type="GO" id="GO:0004459">
    <property type="term" value="F:L-lactate dehydrogenase (NAD+) activity"/>
    <property type="evidence" value="ECO:0007669"/>
    <property type="project" value="TreeGrafter"/>
</dbReference>
<dbReference type="PRINTS" id="PR00086">
    <property type="entry name" value="LLDHDRGNASE"/>
</dbReference>
<dbReference type="PIRSF" id="PIRSF000102">
    <property type="entry name" value="Lac_mal_DH"/>
    <property type="match status" value="1"/>
</dbReference>
<dbReference type="InterPro" id="IPR001557">
    <property type="entry name" value="L-lactate/malate_DH"/>
</dbReference>
<dbReference type="Gene3D" id="3.90.110.10">
    <property type="entry name" value="Lactate dehydrogenase/glycoside hydrolase, family 4, C-terminal"/>
    <property type="match status" value="1"/>
</dbReference>
<dbReference type="FunFam" id="3.90.110.10:FF:000004">
    <property type="entry name" value="Malate dehydrogenase"/>
    <property type="match status" value="1"/>
</dbReference>
<evidence type="ECO:0000256" key="6">
    <source>
        <dbReference type="PIRSR" id="PIRSR000102-2"/>
    </source>
</evidence>
<feature type="binding site" evidence="4 6">
    <location>
        <position position="160"/>
    </location>
    <ligand>
        <name>substrate</name>
    </ligand>
</feature>
<keyword evidence="2 4" id="KW-0560">Oxidoreductase</keyword>
<feature type="binding site" evidence="4 7">
    <location>
        <begin position="127"/>
        <end position="129"/>
    </location>
    <ligand>
        <name>NAD(+)</name>
        <dbReference type="ChEBI" id="CHEBI:57540"/>
    </ligand>
</feature>
<dbReference type="SUPFAM" id="SSF51735">
    <property type="entry name" value="NAD(P)-binding Rossmann-fold domains"/>
    <property type="match status" value="1"/>
</dbReference>
<accession>I4B159</accession>
<evidence type="ECO:0000256" key="5">
    <source>
        <dbReference type="PIRSR" id="PIRSR000102-1"/>
    </source>
</evidence>
<comment type="catalytic activity">
    <reaction evidence="4">
        <text>(S)-malate + NAD(+) = oxaloacetate + NADH + H(+)</text>
        <dbReference type="Rhea" id="RHEA:21432"/>
        <dbReference type="ChEBI" id="CHEBI:15378"/>
        <dbReference type="ChEBI" id="CHEBI:15589"/>
        <dbReference type="ChEBI" id="CHEBI:16452"/>
        <dbReference type="ChEBI" id="CHEBI:57540"/>
        <dbReference type="ChEBI" id="CHEBI:57945"/>
        <dbReference type="EC" id="1.1.1.37"/>
    </reaction>
</comment>
<dbReference type="EC" id="1.1.1.37" evidence="4"/>
<dbReference type="InterPro" id="IPR022383">
    <property type="entry name" value="Lactate/malate_DH_C"/>
</dbReference>
<feature type="domain" description="Lactate/malate dehydrogenase C-terminal" evidence="9">
    <location>
        <begin position="156"/>
        <end position="309"/>
    </location>
</feature>
<dbReference type="PATRIC" id="fig|869212.3.peg.328"/>
<evidence type="ECO:0000256" key="7">
    <source>
        <dbReference type="PIRSR" id="PIRSR000102-3"/>
    </source>
</evidence>
<dbReference type="HAMAP" id="MF_00487">
    <property type="entry name" value="Malate_dehydrog_3"/>
    <property type="match status" value="1"/>
</dbReference>
<feature type="domain" description="Lactate/malate dehydrogenase N-terminal" evidence="8">
    <location>
        <begin position="13"/>
        <end position="151"/>
    </location>
</feature>
<proteinExistence type="inferred from homology"/>
<evidence type="ECO:0000259" key="9">
    <source>
        <dbReference type="Pfam" id="PF02866"/>
    </source>
</evidence>
<feature type="binding site" evidence="4 6">
    <location>
        <position position="97"/>
    </location>
    <ligand>
        <name>substrate</name>
    </ligand>
</feature>
<evidence type="ECO:0000256" key="1">
    <source>
        <dbReference type="ARBA" id="ARBA00022532"/>
    </source>
</evidence>
<sequence>MVALDYMQHKRAKIALIGAGQIGGNLALMAVQKGLGDVVLFDVVEGVPQGKALDLYQSTPVDGYSNTLIGTNSYDDVKDADLVIITAGIPRKPGMSRDDLLNTNAKIMTDVATNLKRVAPNAFVIVISNPLDAMVYLFQKVSGFAKNKVMGMAGVLDAARFRTFISMETGVSVADISAFVLGGHGDTMVPLPRYSYVGGVPLPDYPGLTPQKIEEMVVRTRNGGGEIVALLKTGSAFFAPAASAIAMAESVLRDQRRVFPVAVYCDGEYGYKDLHIGLPVILGKNGVEKIIEIKLTAEEKAALDKSAEAVEGLKADLKRLNFI</sequence>
<dbReference type="InterPro" id="IPR001236">
    <property type="entry name" value="Lactate/malate_DH_N"/>
</dbReference>
<dbReference type="HOGENOM" id="CLU_045401_2_1_12"/>
<dbReference type="CDD" id="cd01339">
    <property type="entry name" value="LDH-like_MDH"/>
    <property type="match status" value="1"/>
</dbReference>
<dbReference type="EMBL" id="CP002959">
    <property type="protein sequence ID" value="AFM11016.1"/>
    <property type="molecule type" value="Genomic_DNA"/>
</dbReference>
<dbReference type="InterPro" id="IPR036291">
    <property type="entry name" value="NAD(P)-bd_dom_sf"/>
</dbReference>
<comment type="function">
    <text evidence="4">Catalyzes the reversible oxidation of malate to oxaloacetate.</text>
</comment>
<feature type="active site" description="Proton acceptor" evidence="4 5">
    <location>
        <position position="184"/>
    </location>
</feature>
<dbReference type="InterPro" id="IPR015955">
    <property type="entry name" value="Lactate_DH/Glyco_Ohase_4_C"/>
</dbReference>
<dbReference type="AlphaFoldDB" id="I4B159"/>
<keyword evidence="3 4" id="KW-0520">NAD</keyword>
<organism evidence="10 11">
    <name type="scientific">Turneriella parva (strain ATCC BAA-1111 / DSM 21527 / NCTC 11395 / H)</name>
    <name type="common">Leptospira parva</name>
    <dbReference type="NCBI Taxonomy" id="869212"/>
    <lineage>
        <taxon>Bacteria</taxon>
        <taxon>Pseudomonadati</taxon>
        <taxon>Spirochaetota</taxon>
        <taxon>Spirochaetia</taxon>
        <taxon>Leptospirales</taxon>
        <taxon>Leptospiraceae</taxon>
        <taxon>Turneriella</taxon>
    </lineage>
</organism>
<dbReference type="FunFam" id="3.40.50.720:FF:000018">
    <property type="entry name" value="Malate dehydrogenase"/>
    <property type="match status" value="1"/>
</dbReference>
<feature type="binding site" evidence="4 6">
    <location>
        <position position="129"/>
    </location>
    <ligand>
        <name>substrate</name>
    </ligand>
</feature>
<dbReference type="GO" id="GO:0006089">
    <property type="term" value="P:lactate metabolic process"/>
    <property type="evidence" value="ECO:0007669"/>
    <property type="project" value="TreeGrafter"/>
</dbReference>
<dbReference type="SUPFAM" id="SSF56327">
    <property type="entry name" value="LDH C-terminal domain-like"/>
    <property type="match status" value="1"/>
</dbReference>
<gene>
    <name evidence="4" type="primary">mdh</name>
    <name evidence="10" type="ordered locus">Turpa_0360</name>
</gene>
<evidence type="ECO:0000256" key="4">
    <source>
        <dbReference type="HAMAP-Rule" id="MF_00487"/>
    </source>
</evidence>
<comment type="similarity">
    <text evidence="4">Belongs to the LDH/MDH superfamily. MDH type 3 family.</text>
</comment>
<dbReference type="NCBIfam" id="TIGR01763">
    <property type="entry name" value="MalateDH_bact"/>
    <property type="match status" value="1"/>
</dbReference>
<dbReference type="InterPro" id="IPR011275">
    <property type="entry name" value="Malate_DH_type3"/>
</dbReference>
<dbReference type="PANTHER" id="PTHR43128:SF16">
    <property type="entry name" value="L-LACTATE DEHYDROGENASE"/>
    <property type="match status" value="1"/>
</dbReference>
<feature type="binding site" evidence="4 7">
    <location>
        <position position="42"/>
    </location>
    <ligand>
        <name>NAD(+)</name>
        <dbReference type="ChEBI" id="CHEBI:57540"/>
    </ligand>
</feature>
<dbReference type="PANTHER" id="PTHR43128">
    <property type="entry name" value="L-2-HYDROXYCARBOXYLATE DEHYDROGENASE (NAD(P)(+))"/>
    <property type="match status" value="1"/>
</dbReference>
<keyword evidence="1 4" id="KW-0816">Tricarboxylic acid cycle</keyword>
<keyword evidence="11" id="KW-1185">Reference proteome</keyword>
<evidence type="ECO:0000256" key="2">
    <source>
        <dbReference type="ARBA" id="ARBA00023002"/>
    </source>
</evidence>
<name>I4B159_TURPD</name>
<protein>
    <recommendedName>
        <fullName evidence="4">Malate dehydrogenase</fullName>
        <ecNumber evidence="4">1.1.1.37</ecNumber>
    </recommendedName>
</protein>
<evidence type="ECO:0000313" key="11">
    <source>
        <dbReference type="Proteomes" id="UP000006048"/>
    </source>
</evidence>
<evidence type="ECO:0000313" key="10">
    <source>
        <dbReference type="EMBL" id="AFM11016.1"/>
    </source>
</evidence>
<feature type="binding site" evidence="4 7">
    <location>
        <begin position="18"/>
        <end position="23"/>
    </location>
    <ligand>
        <name>NAD(+)</name>
        <dbReference type="ChEBI" id="CHEBI:57540"/>
    </ligand>
</feature>
<dbReference type="Pfam" id="PF00056">
    <property type="entry name" value="Ldh_1_N"/>
    <property type="match status" value="1"/>
</dbReference>
<feature type="binding site" evidence="4 6">
    <location>
        <position position="91"/>
    </location>
    <ligand>
        <name>substrate</name>
    </ligand>
</feature>
<evidence type="ECO:0000256" key="3">
    <source>
        <dbReference type="ARBA" id="ARBA00023027"/>
    </source>
</evidence>
<dbReference type="KEGG" id="tpx:Turpa_0360"/>
<dbReference type="NCBIfam" id="NF004863">
    <property type="entry name" value="PRK06223.1"/>
    <property type="match status" value="1"/>
</dbReference>
<dbReference type="STRING" id="869212.Turpa_0360"/>
<evidence type="ECO:0000259" key="8">
    <source>
        <dbReference type="Pfam" id="PF00056"/>
    </source>
</evidence>
<dbReference type="Gene3D" id="3.40.50.720">
    <property type="entry name" value="NAD(P)-binding Rossmann-like Domain"/>
    <property type="match status" value="1"/>
</dbReference>
<dbReference type="Proteomes" id="UP000006048">
    <property type="component" value="Chromosome"/>
</dbReference>
<dbReference type="Pfam" id="PF02866">
    <property type="entry name" value="Ldh_1_C"/>
    <property type="match status" value="1"/>
</dbReference>
<dbReference type="GO" id="GO:0030060">
    <property type="term" value="F:L-malate dehydrogenase (NAD+) activity"/>
    <property type="evidence" value="ECO:0007669"/>
    <property type="project" value="UniProtKB-UniRule"/>
</dbReference>